<feature type="chain" id="PRO_5038765218" evidence="1">
    <location>
        <begin position="25"/>
        <end position="824"/>
    </location>
</feature>
<dbReference type="OrthoDB" id="3480681at2"/>
<dbReference type="InterPro" id="IPR001590">
    <property type="entry name" value="Peptidase_M12B"/>
</dbReference>
<dbReference type="GO" id="GO:0006508">
    <property type="term" value="P:proteolysis"/>
    <property type="evidence" value="ECO:0007669"/>
    <property type="project" value="InterPro"/>
</dbReference>
<evidence type="ECO:0000259" key="2">
    <source>
        <dbReference type="PROSITE" id="PS50215"/>
    </source>
</evidence>
<dbReference type="PROSITE" id="PS50215">
    <property type="entry name" value="ADAM_MEPRO"/>
    <property type="match status" value="1"/>
</dbReference>
<dbReference type="AlphaFoldDB" id="A0A4R7HZI5"/>
<sequence>MTQRTHRRSLGLAAVISLAGLAVAAPTPAGASDDTGTVLEFDDVAMPADVAPAVAVSVERAVRWRSVEIDATALRTELQSGTVEIELFDDAEFVFDEGTTSASAGDGYVWSSVDGLDSAVLTVDGDTVRGSAMLDGRTYSVTPVGDAHLIVEEGAVDADVGEPIPVPDDLSDLPTAEAVAAARQVVSDVADPAARTAVEDNDGNRIVRVLTVYTNGALSDYGNDEQNAESTIQSVIDDANVVLANSEITLRLESAGIEHVDYDDEVRIEDDLDALTFATTDALFDVHLEREVQEADIVMMVRGVAGNTCGLAWLLEQPSSALDDEFAMGVIDTVCAPAKQRGYIHEVGHILGAGHGDQPGDGVFSYSAGYNSGTYRTVMAYANGCGCDRIPFFSAPRTVTDDDVGTVPIGTASQDNSRTLNETASVVANFRPFPLMPTLPGRLLDTRPGEDTFDEYQDDGRRTARSVTSLPVAGRGEVPADADAVMLNVAAVLPDGPGHLTVWPCDADQPTASNLNYVAAQVVPNSVLAKLDDQGEVCIYTEAASHLVVDVTGYVPDGGTLEPLVPARYLETRSGGSDETFDGEFEGGGPRAAGSVLPLQITGRGGVDDDADAVMLNVTAVQPQGAGHVTVYPCDATRPTASSLNYTPGTTVANAVLSKLDSSGRVCLYTHATTHLVVDVTGAVAADSRILTLTPARLLETREGPGFTTVDGLTQGTGIFGPDAQDTLPVVVQTSLGYAGRGGVTPGAIAAIVNVTVVNPDRFGHITIWPCTDDIPTASNLNYAPGQVVANMAIAEFAFSPTFDGPCVYTVGATHLVIDVVGYF</sequence>
<accession>A0A4R7HZI5</accession>
<dbReference type="Proteomes" id="UP000294558">
    <property type="component" value="Unassembled WGS sequence"/>
</dbReference>
<gene>
    <name evidence="3" type="ORF">BDK89_2152</name>
</gene>
<dbReference type="Pfam" id="PF13688">
    <property type="entry name" value="Reprolysin_5"/>
    <property type="match status" value="1"/>
</dbReference>
<feature type="signal peptide" evidence="1">
    <location>
        <begin position="1"/>
        <end position="24"/>
    </location>
</feature>
<proteinExistence type="predicted"/>
<dbReference type="RefSeq" id="WP_133868926.1">
    <property type="nucleotide sequence ID" value="NZ_SOAU01000001.1"/>
</dbReference>
<keyword evidence="4" id="KW-1185">Reference proteome</keyword>
<evidence type="ECO:0000256" key="1">
    <source>
        <dbReference type="SAM" id="SignalP"/>
    </source>
</evidence>
<protein>
    <submittedName>
        <fullName evidence="3">Metallopeptidase family M12-like protein</fullName>
    </submittedName>
</protein>
<dbReference type="Gene3D" id="3.40.390.10">
    <property type="entry name" value="Collagenase (Catalytic Domain)"/>
    <property type="match status" value="1"/>
</dbReference>
<comment type="caution">
    <text evidence="3">The sequence shown here is derived from an EMBL/GenBank/DDBJ whole genome shotgun (WGS) entry which is preliminary data.</text>
</comment>
<organism evidence="3 4">
    <name type="scientific">Ilumatobacter fluminis</name>
    <dbReference type="NCBI Taxonomy" id="467091"/>
    <lineage>
        <taxon>Bacteria</taxon>
        <taxon>Bacillati</taxon>
        <taxon>Actinomycetota</taxon>
        <taxon>Acidimicrobiia</taxon>
        <taxon>Acidimicrobiales</taxon>
        <taxon>Ilumatobacteraceae</taxon>
        <taxon>Ilumatobacter</taxon>
    </lineage>
</organism>
<evidence type="ECO:0000313" key="3">
    <source>
        <dbReference type="EMBL" id="TDT16561.1"/>
    </source>
</evidence>
<dbReference type="EMBL" id="SOAU01000001">
    <property type="protein sequence ID" value="TDT16561.1"/>
    <property type="molecule type" value="Genomic_DNA"/>
</dbReference>
<feature type="domain" description="Peptidase M12B" evidence="2">
    <location>
        <begin position="205"/>
        <end position="387"/>
    </location>
</feature>
<evidence type="ECO:0000313" key="4">
    <source>
        <dbReference type="Proteomes" id="UP000294558"/>
    </source>
</evidence>
<keyword evidence="1" id="KW-0732">Signal</keyword>
<reference evidence="3 4" key="1">
    <citation type="submission" date="2019-03" db="EMBL/GenBank/DDBJ databases">
        <title>Sequencing the genomes of 1000 actinobacteria strains.</title>
        <authorList>
            <person name="Klenk H.-P."/>
        </authorList>
    </citation>
    <scope>NUCLEOTIDE SEQUENCE [LARGE SCALE GENOMIC DNA]</scope>
    <source>
        <strain evidence="3 4">DSM 18936</strain>
    </source>
</reference>
<dbReference type="InterPro" id="IPR024079">
    <property type="entry name" value="MetalloPept_cat_dom_sf"/>
</dbReference>
<name>A0A4R7HZI5_9ACTN</name>
<dbReference type="SUPFAM" id="SSF55486">
    <property type="entry name" value="Metalloproteases ('zincins'), catalytic domain"/>
    <property type="match status" value="1"/>
</dbReference>
<dbReference type="GO" id="GO:0004222">
    <property type="term" value="F:metalloendopeptidase activity"/>
    <property type="evidence" value="ECO:0007669"/>
    <property type="project" value="InterPro"/>
</dbReference>